<organism evidence="2 3">
    <name type="scientific">Roseivivax jejudonensis</name>
    <dbReference type="NCBI Taxonomy" id="1529041"/>
    <lineage>
        <taxon>Bacteria</taxon>
        <taxon>Pseudomonadati</taxon>
        <taxon>Pseudomonadota</taxon>
        <taxon>Alphaproteobacteria</taxon>
        <taxon>Rhodobacterales</taxon>
        <taxon>Roseobacteraceae</taxon>
        <taxon>Roseivivax</taxon>
    </lineage>
</organism>
<feature type="region of interest" description="Disordered" evidence="1">
    <location>
        <begin position="86"/>
        <end position="107"/>
    </location>
</feature>
<sequence>MTAGPRRALTGLSAGALLLAGCATFPEIDAAESADVATAPYPDLVPIGTLLAQQPPRATPALEAEVTARADALRARADALRGPVIDAPTRDRLSRGVRADAPQAAEG</sequence>
<reference evidence="2 3" key="1">
    <citation type="submission" date="2017-03" db="EMBL/GenBank/DDBJ databases">
        <authorList>
            <person name="Afonso C.L."/>
            <person name="Miller P.J."/>
            <person name="Scott M.A."/>
            <person name="Spackman E."/>
            <person name="Goraichik I."/>
            <person name="Dimitrov K.M."/>
            <person name="Suarez D.L."/>
            <person name="Swayne D.E."/>
        </authorList>
    </citation>
    <scope>NUCLEOTIDE SEQUENCE [LARGE SCALE GENOMIC DNA]</scope>
    <source>
        <strain evidence="2 3">CECT 8625</strain>
    </source>
</reference>
<proteinExistence type="predicted"/>
<accession>A0A1X7AAM6</accession>
<feature type="compositionally biased region" description="Basic and acidic residues" evidence="1">
    <location>
        <begin position="88"/>
        <end position="98"/>
    </location>
</feature>
<dbReference type="Proteomes" id="UP000193570">
    <property type="component" value="Unassembled WGS sequence"/>
</dbReference>
<keyword evidence="3" id="KW-1185">Reference proteome</keyword>
<dbReference type="PROSITE" id="PS51257">
    <property type="entry name" value="PROKAR_LIPOPROTEIN"/>
    <property type="match status" value="1"/>
</dbReference>
<dbReference type="RefSeq" id="WP_200813348.1">
    <property type="nucleotide sequence ID" value="NZ_FWFK01000010.1"/>
</dbReference>
<gene>
    <name evidence="2" type="ORF">ROJ8625_04048</name>
</gene>
<evidence type="ECO:0000256" key="1">
    <source>
        <dbReference type="SAM" id="MobiDB-lite"/>
    </source>
</evidence>
<evidence type="ECO:0000313" key="3">
    <source>
        <dbReference type="Proteomes" id="UP000193570"/>
    </source>
</evidence>
<protein>
    <submittedName>
        <fullName evidence="2">Uncharacterized protein</fullName>
    </submittedName>
</protein>
<dbReference type="EMBL" id="FWFK01000010">
    <property type="protein sequence ID" value="SLN74372.1"/>
    <property type="molecule type" value="Genomic_DNA"/>
</dbReference>
<evidence type="ECO:0000313" key="2">
    <source>
        <dbReference type="EMBL" id="SLN74372.1"/>
    </source>
</evidence>
<dbReference type="AlphaFoldDB" id="A0A1X7AAM6"/>
<name>A0A1X7AAM6_9RHOB</name>